<dbReference type="PRINTS" id="PR00980">
    <property type="entry name" value="TRNASYNTHALA"/>
</dbReference>
<dbReference type="SUPFAM" id="SSF55186">
    <property type="entry name" value="ThrRS/AlaRS common domain"/>
    <property type="match status" value="1"/>
</dbReference>
<dbReference type="Pfam" id="PF07973">
    <property type="entry name" value="tRNA_SAD"/>
    <property type="match status" value="1"/>
</dbReference>
<evidence type="ECO:0000256" key="2">
    <source>
        <dbReference type="ARBA" id="ARBA00022555"/>
    </source>
</evidence>
<dbReference type="InterPro" id="IPR002318">
    <property type="entry name" value="Ala-tRNA-lgiase_IIc"/>
</dbReference>
<dbReference type="InterPro" id="IPR050058">
    <property type="entry name" value="Ala-tRNA_ligase"/>
</dbReference>
<dbReference type="PANTHER" id="PTHR11777">
    <property type="entry name" value="ALANYL-TRNA SYNTHETASE"/>
    <property type="match status" value="1"/>
</dbReference>
<evidence type="ECO:0000256" key="12">
    <source>
        <dbReference type="SAM" id="Coils"/>
    </source>
</evidence>
<dbReference type="InterPro" id="IPR012947">
    <property type="entry name" value="tRNA_SAD"/>
</dbReference>
<evidence type="ECO:0000256" key="11">
    <source>
        <dbReference type="HAMAP-Rule" id="MF_00036"/>
    </source>
</evidence>
<evidence type="ECO:0000256" key="6">
    <source>
        <dbReference type="ARBA" id="ARBA00022833"/>
    </source>
</evidence>
<keyword evidence="12" id="KW-0175">Coiled coil</keyword>
<comment type="cofactor">
    <cofactor evidence="11">
        <name>Zn(2+)</name>
        <dbReference type="ChEBI" id="CHEBI:29105"/>
    </cofactor>
    <text evidence="11">Binds 1 zinc ion per subunit.</text>
</comment>
<dbReference type="InterPro" id="IPR018165">
    <property type="entry name" value="Ala-tRNA-synth_IIc_core"/>
</dbReference>
<dbReference type="Gene3D" id="3.30.980.10">
    <property type="entry name" value="Threonyl-trna Synthetase, Chain A, domain 2"/>
    <property type="match status" value="1"/>
</dbReference>
<dbReference type="InterPro" id="IPR018163">
    <property type="entry name" value="Thr/Ala-tRNA-synth_IIc_edit"/>
</dbReference>
<dbReference type="Proteomes" id="UP001501410">
    <property type="component" value="Unassembled WGS sequence"/>
</dbReference>
<evidence type="ECO:0000256" key="10">
    <source>
        <dbReference type="ARBA" id="ARBA00023146"/>
    </source>
</evidence>
<dbReference type="InterPro" id="IPR009000">
    <property type="entry name" value="Transl_B-barrel_sf"/>
</dbReference>
<dbReference type="Pfam" id="PF01411">
    <property type="entry name" value="tRNA-synt_2c"/>
    <property type="match status" value="1"/>
</dbReference>
<sequence length="869" mass="96715">MTSSEIRSKFLEFFRSKGHAIVPSAPIVVKNDPTLLFTNAGMNQFKDYFLGNKEAVDKRVADTQKCLRVSGKHNDLEEVGVDTYHHTMFEMLGNWSFGDYFKKEAISWSWELLTEVYGMDKSRLYVTVFEGDAKEQLPFDEEAYNEWKKYVAEERILRGNKKDNFWEMGDTGPCGPCSEIHVDCRSDEEREAVPGAQLVNADHPQVIEIWNNVFMQFNRLKDGSLQPLPAMHVDTGMGFERLVRVLQGKQSNYDTDVFTGTIAAIEKITGKQYDFSDSRTAIAFRVLSDHIRAIGFTIADGQLPGSTGAGYVIRRILRRAVRYYYSYLDYKQPLLHQLLPVIAVQFEQVFPELKQQEEFVTRVIREEEDAFLRTLDKGLRKIDDIIRQSQGMINGKEAFELYDTYGFPIDLTRLIASENKLQIDEPAFEAEMKQQKDRSRAATAIDTEDWVTVHEIPKVQFVGYEELQSETRVARYRKAKAKGKEQYQIVLETTPFYAESGGQAGDTGVLQIGSETIVVNDTKKENDLIIHFTDKIAADMAAPVTAKVDWSKRLPTMSNHSATHLMHAALREVLGAHVAQKGSLVNADVLRFDFSHFSKMTDVEIHRVEDIVNAKIRENVPVVIREMPKEEALKLGAMALFGEKYGDKVRVVTMDPDFSVELCGGTHVGSTGMIGAFTIAAESAVAAGVRRVEALTGAAAMQYFAEKVTQAKQVSELLKSKDAVKSVERLMEEKNALEKRLEAFEQKELGAMAHTLAAAAVQINGVAFVGETVDVNSADALRKMAPALKAALKDDFVVILTAAVEGKAQVLLQLGDAVAAKGMDASKLIKEHISGLIKGGGGGQKTMATAGGQDTTQLNKVIETIKGLL</sequence>
<gene>
    <name evidence="11 14" type="primary">alaS</name>
    <name evidence="14" type="ORF">GCM10023092_02730</name>
</gene>
<dbReference type="InterPro" id="IPR003156">
    <property type="entry name" value="DHHA1_dom"/>
</dbReference>
<evidence type="ECO:0000256" key="9">
    <source>
        <dbReference type="ARBA" id="ARBA00022917"/>
    </source>
</evidence>
<evidence type="ECO:0000256" key="3">
    <source>
        <dbReference type="ARBA" id="ARBA00022598"/>
    </source>
</evidence>
<keyword evidence="15" id="KW-1185">Reference proteome</keyword>
<dbReference type="PROSITE" id="PS50860">
    <property type="entry name" value="AA_TRNA_LIGASE_II_ALA"/>
    <property type="match status" value="1"/>
</dbReference>
<dbReference type="Pfam" id="PF02272">
    <property type="entry name" value="DHHA1"/>
    <property type="match status" value="1"/>
</dbReference>
<evidence type="ECO:0000313" key="14">
    <source>
        <dbReference type="EMBL" id="GAA4449129.1"/>
    </source>
</evidence>
<keyword evidence="8 11" id="KW-0694">RNA-binding</keyword>
<dbReference type="SUPFAM" id="SSF55681">
    <property type="entry name" value="Class II aaRS and biotin synthetases"/>
    <property type="match status" value="1"/>
</dbReference>
<comment type="catalytic activity">
    <reaction evidence="11">
        <text>tRNA(Ala) + L-alanine + ATP = L-alanyl-tRNA(Ala) + AMP + diphosphate</text>
        <dbReference type="Rhea" id="RHEA:12540"/>
        <dbReference type="Rhea" id="RHEA-COMP:9657"/>
        <dbReference type="Rhea" id="RHEA-COMP:9923"/>
        <dbReference type="ChEBI" id="CHEBI:30616"/>
        <dbReference type="ChEBI" id="CHEBI:33019"/>
        <dbReference type="ChEBI" id="CHEBI:57972"/>
        <dbReference type="ChEBI" id="CHEBI:78442"/>
        <dbReference type="ChEBI" id="CHEBI:78497"/>
        <dbReference type="ChEBI" id="CHEBI:456215"/>
        <dbReference type="EC" id="6.1.1.7"/>
    </reaction>
</comment>
<evidence type="ECO:0000256" key="5">
    <source>
        <dbReference type="ARBA" id="ARBA00022741"/>
    </source>
</evidence>
<keyword evidence="9 11" id="KW-0648">Protein biosynthesis</keyword>
<evidence type="ECO:0000256" key="8">
    <source>
        <dbReference type="ARBA" id="ARBA00022884"/>
    </source>
</evidence>
<evidence type="ECO:0000256" key="7">
    <source>
        <dbReference type="ARBA" id="ARBA00022840"/>
    </source>
</evidence>
<proteinExistence type="inferred from homology"/>
<organism evidence="14 15">
    <name type="scientific">Rurimicrobium arvi</name>
    <dbReference type="NCBI Taxonomy" id="2049916"/>
    <lineage>
        <taxon>Bacteria</taxon>
        <taxon>Pseudomonadati</taxon>
        <taxon>Bacteroidota</taxon>
        <taxon>Chitinophagia</taxon>
        <taxon>Chitinophagales</taxon>
        <taxon>Chitinophagaceae</taxon>
        <taxon>Rurimicrobium</taxon>
    </lineage>
</organism>
<keyword evidence="7 11" id="KW-0067">ATP-binding</keyword>
<dbReference type="EC" id="6.1.1.7" evidence="11"/>
<comment type="subcellular location">
    <subcellularLocation>
        <location evidence="11">Cytoplasm</location>
    </subcellularLocation>
</comment>
<evidence type="ECO:0000256" key="4">
    <source>
        <dbReference type="ARBA" id="ARBA00022723"/>
    </source>
</evidence>
<feature type="binding site" evidence="11">
    <location>
        <position position="663"/>
    </location>
    <ligand>
        <name>Zn(2+)</name>
        <dbReference type="ChEBI" id="CHEBI:29105"/>
    </ligand>
</feature>
<evidence type="ECO:0000313" key="15">
    <source>
        <dbReference type="Proteomes" id="UP001501410"/>
    </source>
</evidence>
<dbReference type="InterPro" id="IPR018164">
    <property type="entry name" value="Ala-tRNA-synth_IIc_N"/>
</dbReference>
<comment type="similarity">
    <text evidence="1 11">Belongs to the class-II aminoacyl-tRNA synthetase family.</text>
</comment>
<dbReference type="Gene3D" id="3.10.310.40">
    <property type="match status" value="1"/>
</dbReference>
<dbReference type="Gene3D" id="3.30.930.10">
    <property type="entry name" value="Bira Bifunctional Protein, Domain 2"/>
    <property type="match status" value="1"/>
</dbReference>
<accession>A0ABP8MHZ5</accession>
<dbReference type="CDD" id="cd00673">
    <property type="entry name" value="AlaRS_core"/>
    <property type="match status" value="1"/>
</dbReference>
<feature type="domain" description="Alanyl-transfer RNA synthetases family profile" evidence="13">
    <location>
        <begin position="1"/>
        <end position="706"/>
    </location>
</feature>
<evidence type="ECO:0000259" key="13">
    <source>
        <dbReference type="PROSITE" id="PS50860"/>
    </source>
</evidence>
<dbReference type="RefSeq" id="WP_344821911.1">
    <property type="nucleotide sequence ID" value="NZ_BAABEZ010000001.1"/>
</dbReference>
<feature type="binding site" evidence="11">
    <location>
        <position position="667"/>
    </location>
    <ligand>
        <name>Zn(2+)</name>
        <dbReference type="ChEBI" id="CHEBI:29105"/>
    </ligand>
</feature>
<comment type="caution">
    <text evidence="14">The sequence shown here is derived from an EMBL/GenBank/DDBJ whole genome shotgun (WGS) entry which is preliminary data.</text>
</comment>
<dbReference type="GO" id="GO:0016874">
    <property type="term" value="F:ligase activity"/>
    <property type="evidence" value="ECO:0007669"/>
    <property type="project" value="UniProtKB-KW"/>
</dbReference>
<dbReference type="InterPro" id="IPR045864">
    <property type="entry name" value="aa-tRNA-synth_II/BPL/LPL"/>
</dbReference>
<feature type="coiled-coil region" evidence="12">
    <location>
        <begin position="720"/>
        <end position="747"/>
    </location>
</feature>
<keyword evidence="11" id="KW-0963">Cytoplasm</keyword>
<dbReference type="InterPro" id="IPR023033">
    <property type="entry name" value="Ala_tRNA_ligase_euk/bac"/>
</dbReference>
<keyword evidence="2 11" id="KW-0820">tRNA-binding</keyword>
<keyword evidence="5 11" id="KW-0547">Nucleotide-binding</keyword>
<keyword evidence="3 11" id="KW-0436">Ligase</keyword>
<dbReference type="NCBIfam" id="TIGR00344">
    <property type="entry name" value="alaS"/>
    <property type="match status" value="1"/>
</dbReference>
<protein>
    <recommendedName>
        <fullName evidence="11">Alanine--tRNA ligase</fullName>
        <ecNumber evidence="11">6.1.1.7</ecNumber>
    </recommendedName>
    <alternativeName>
        <fullName evidence="11">Alanyl-tRNA synthetase</fullName>
        <shortName evidence="11">AlaRS</shortName>
    </alternativeName>
</protein>
<name>A0ABP8MHZ5_9BACT</name>
<dbReference type="HAMAP" id="MF_00036_B">
    <property type="entry name" value="Ala_tRNA_synth_B"/>
    <property type="match status" value="1"/>
</dbReference>
<keyword evidence="10 11" id="KW-0030">Aminoacyl-tRNA synthetase</keyword>
<dbReference type="PANTHER" id="PTHR11777:SF9">
    <property type="entry name" value="ALANINE--TRNA LIGASE, CYTOPLASMIC"/>
    <property type="match status" value="1"/>
</dbReference>
<dbReference type="InterPro" id="IPR018162">
    <property type="entry name" value="Ala-tRNA-ligase_IIc_anticod-bd"/>
</dbReference>
<dbReference type="SUPFAM" id="SSF50447">
    <property type="entry name" value="Translation proteins"/>
    <property type="match status" value="1"/>
</dbReference>
<comment type="function">
    <text evidence="11">Catalyzes the attachment of alanine to tRNA(Ala) in a two-step reaction: alanine is first activated by ATP to form Ala-AMP and then transferred to the acceptor end of tRNA(Ala). Also edits incorrectly charged Ser-tRNA(Ala) and Gly-tRNA(Ala) via its editing domain.</text>
</comment>
<feature type="binding site" evidence="11">
    <location>
        <position position="560"/>
    </location>
    <ligand>
        <name>Zn(2+)</name>
        <dbReference type="ChEBI" id="CHEBI:29105"/>
    </ligand>
</feature>
<dbReference type="SMART" id="SM00863">
    <property type="entry name" value="tRNA_SAD"/>
    <property type="match status" value="1"/>
</dbReference>
<dbReference type="SUPFAM" id="SSF101353">
    <property type="entry name" value="Putative anticodon-binding domain of alanyl-tRNA synthetase (AlaRS)"/>
    <property type="match status" value="1"/>
</dbReference>
<feature type="binding site" evidence="11">
    <location>
        <position position="564"/>
    </location>
    <ligand>
        <name>Zn(2+)</name>
        <dbReference type="ChEBI" id="CHEBI:29105"/>
    </ligand>
</feature>
<dbReference type="EMBL" id="BAABEZ010000001">
    <property type="protein sequence ID" value="GAA4449129.1"/>
    <property type="molecule type" value="Genomic_DNA"/>
</dbReference>
<dbReference type="Gene3D" id="3.30.54.20">
    <property type="match status" value="1"/>
</dbReference>
<keyword evidence="4 11" id="KW-0479">Metal-binding</keyword>
<comment type="domain">
    <text evidence="11">Consists of three domains; the N-terminal catalytic domain, the editing domain and the C-terminal C-Ala domain. The editing domain removes incorrectly charged amino acids, while the C-Ala domain, along with tRNA(Ala), serves as a bridge to cooperatively bring together the editing and aminoacylation centers thus stimulating deacylation of misacylated tRNAs.</text>
</comment>
<reference evidence="15" key="1">
    <citation type="journal article" date="2019" name="Int. J. Syst. Evol. Microbiol.">
        <title>The Global Catalogue of Microorganisms (GCM) 10K type strain sequencing project: providing services to taxonomists for standard genome sequencing and annotation.</title>
        <authorList>
            <consortium name="The Broad Institute Genomics Platform"/>
            <consortium name="The Broad Institute Genome Sequencing Center for Infectious Disease"/>
            <person name="Wu L."/>
            <person name="Ma J."/>
        </authorList>
    </citation>
    <scope>NUCLEOTIDE SEQUENCE [LARGE SCALE GENOMIC DNA]</scope>
    <source>
        <strain evidence="15">JCM 31921</strain>
    </source>
</reference>
<dbReference type="Gene3D" id="2.40.30.130">
    <property type="match status" value="1"/>
</dbReference>
<evidence type="ECO:0000256" key="1">
    <source>
        <dbReference type="ARBA" id="ARBA00008226"/>
    </source>
</evidence>
<keyword evidence="6 11" id="KW-0862">Zinc</keyword>